<dbReference type="Pfam" id="PF00107">
    <property type="entry name" value="ADH_zinc_N"/>
    <property type="match status" value="1"/>
</dbReference>
<dbReference type="PANTHER" id="PTHR43482:SF1">
    <property type="entry name" value="PROTEIN AST1-RELATED"/>
    <property type="match status" value="1"/>
</dbReference>
<name>A0A6A6EWP2_9PEZI</name>
<dbReference type="Gene3D" id="3.40.50.720">
    <property type="entry name" value="NAD(P)-binding Rossmann-like Domain"/>
    <property type="match status" value="1"/>
</dbReference>
<dbReference type="InterPro" id="IPR052585">
    <property type="entry name" value="Lipid_raft_assoc_Zn_ADH"/>
</dbReference>
<dbReference type="InterPro" id="IPR036291">
    <property type="entry name" value="NAD(P)-bd_dom_sf"/>
</dbReference>
<organism evidence="2 3">
    <name type="scientific">Zopfia rhizophila CBS 207.26</name>
    <dbReference type="NCBI Taxonomy" id="1314779"/>
    <lineage>
        <taxon>Eukaryota</taxon>
        <taxon>Fungi</taxon>
        <taxon>Dikarya</taxon>
        <taxon>Ascomycota</taxon>
        <taxon>Pezizomycotina</taxon>
        <taxon>Dothideomycetes</taxon>
        <taxon>Dothideomycetes incertae sedis</taxon>
        <taxon>Zopfiaceae</taxon>
        <taxon>Zopfia</taxon>
    </lineage>
</organism>
<dbReference type="PROSITE" id="PS01162">
    <property type="entry name" value="QOR_ZETA_CRYSTAL"/>
    <property type="match status" value="1"/>
</dbReference>
<dbReference type="PANTHER" id="PTHR43482">
    <property type="entry name" value="PROTEIN AST1-RELATED"/>
    <property type="match status" value="1"/>
</dbReference>
<dbReference type="GO" id="GO:0016491">
    <property type="term" value="F:oxidoreductase activity"/>
    <property type="evidence" value="ECO:0007669"/>
    <property type="project" value="InterPro"/>
</dbReference>
<dbReference type="SUPFAM" id="SSF51735">
    <property type="entry name" value="NAD(P)-binding Rossmann-fold domains"/>
    <property type="match status" value="1"/>
</dbReference>
<reference evidence="2" key="1">
    <citation type="journal article" date="2020" name="Stud. Mycol.">
        <title>101 Dothideomycetes genomes: a test case for predicting lifestyles and emergence of pathogens.</title>
        <authorList>
            <person name="Haridas S."/>
            <person name="Albert R."/>
            <person name="Binder M."/>
            <person name="Bloem J."/>
            <person name="Labutti K."/>
            <person name="Salamov A."/>
            <person name="Andreopoulos B."/>
            <person name="Baker S."/>
            <person name="Barry K."/>
            <person name="Bills G."/>
            <person name="Bluhm B."/>
            <person name="Cannon C."/>
            <person name="Castanera R."/>
            <person name="Culley D."/>
            <person name="Daum C."/>
            <person name="Ezra D."/>
            <person name="Gonzalez J."/>
            <person name="Henrissat B."/>
            <person name="Kuo A."/>
            <person name="Liang C."/>
            <person name="Lipzen A."/>
            <person name="Lutzoni F."/>
            <person name="Magnuson J."/>
            <person name="Mondo S."/>
            <person name="Nolan M."/>
            <person name="Ohm R."/>
            <person name="Pangilinan J."/>
            <person name="Park H.-J."/>
            <person name="Ramirez L."/>
            <person name="Alfaro M."/>
            <person name="Sun H."/>
            <person name="Tritt A."/>
            <person name="Yoshinaga Y."/>
            <person name="Zwiers L.-H."/>
            <person name="Turgeon B."/>
            <person name="Goodwin S."/>
            <person name="Spatafora J."/>
            <person name="Crous P."/>
            <person name="Grigoriev I."/>
        </authorList>
    </citation>
    <scope>NUCLEOTIDE SEQUENCE</scope>
    <source>
        <strain evidence="2">CBS 207.26</strain>
    </source>
</reference>
<dbReference type="AlphaFoldDB" id="A0A6A6EWP2"/>
<dbReference type="InterPro" id="IPR011032">
    <property type="entry name" value="GroES-like_sf"/>
</dbReference>
<feature type="domain" description="Alcohol dehydrogenase-like C-terminal" evidence="1">
    <location>
        <begin position="176"/>
        <end position="268"/>
    </location>
</feature>
<sequence length="311" mass="33106">MDSEVPKTMQAWTHARRGTPSTVLSLTTLPIPPLLPMTAIRVRITHAALNPGGSIVMHLLPFLFRSRSKQAIPEMDFSGVVDKALTSVLMGVMGEEFRYGAPVFGSIPLSQHVRSTRGALAEYVVVPMGCLVKKPDGMRQEQAAGLGIAGATALELVKEAGLKKGDSVLVNGASGGIGHLVVQMCRAEVGETGRVVGICSGENVGWVGELGCDEVIDYNVHGPVHEYLASQYGSSRFSAVIDAAGIQSIFSRCPAFLMEGKPYVTVGPRPQSYTVLGMLATIGLMARNMLWPRILGGVPREYVLVTGVADF</sequence>
<protein>
    <submittedName>
        <fullName evidence="2">NAD(P)-binding protein</fullName>
    </submittedName>
</protein>
<gene>
    <name evidence="2" type="ORF">K469DRAFT_548738</name>
</gene>
<proteinExistence type="predicted"/>
<accession>A0A6A6EWP2</accession>
<dbReference type="Proteomes" id="UP000800200">
    <property type="component" value="Unassembled WGS sequence"/>
</dbReference>
<dbReference type="InterPro" id="IPR013149">
    <property type="entry name" value="ADH-like_C"/>
</dbReference>
<dbReference type="OrthoDB" id="201656at2759"/>
<keyword evidence="3" id="KW-1185">Reference proteome</keyword>
<dbReference type="Gene3D" id="3.90.180.10">
    <property type="entry name" value="Medium-chain alcohol dehydrogenases, catalytic domain"/>
    <property type="match status" value="1"/>
</dbReference>
<evidence type="ECO:0000259" key="1">
    <source>
        <dbReference type="Pfam" id="PF00107"/>
    </source>
</evidence>
<evidence type="ECO:0000313" key="3">
    <source>
        <dbReference type="Proteomes" id="UP000800200"/>
    </source>
</evidence>
<dbReference type="CDD" id="cd08267">
    <property type="entry name" value="MDR1"/>
    <property type="match status" value="1"/>
</dbReference>
<dbReference type="SUPFAM" id="SSF50129">
    <property type="entry name" value="GroES-like"/>
    <property type="match status" value="1"/>
</dbReference>
<evidence type="ECO:0000313" key="2">
    <source>
        <dbReference type="EMBL" id="KAF2194326.1"/>
    </source>
</evidence>
<dbReference type="InterPro" id="IPR002364">
    <property type="entry name" value="Quin_OxRdtase/zeta-crystal_CS"/>
</dbReference>
<dbReference type="EMBL" id="ML994612">
    <property type="protein sequence ID" value="KAF2194326.1"/>
    <property type="molecule type" value="Genomic_DNA"/>
</dbReference>
<dbReference type="GO" id="GO:0008270">
    <property type="term" value="F:zinc ion binding"/>
    <property type="evidence" value="ECO:0007669"/>
    <property type="project" value="InterPro"/>
</dbReference>